<evidence type="ECO:0000256" key="1">
    <source>
        <dbReference type="ARBA" id="ARBA00007198"/>
    </source>
</evidence>
<reference evidence="3 4" key="1">
    <citation type="submission" date="2020-08" db="EMBL/GenBank/DDBJ databases">
        <title>Oceanospirillum sp. nov. isolated from marine sediment.</title>
        <authorList>
            <person name="Ji X."/>
        </authorList>
    </citation>
    <scope>NUCLEOTIDE SEQUENCE [LARGE SCALE GENOMIC DNA]</scope>
    <source>
        <strain evidence="3 4">D5</strain>
    </source>
</reference>
<proteinExistence type="inferred from homology"/>
<gene>
    <name evidence="3" type="ORF">H4O21_13335</name>
</gene>
<protein>
    <recommendedName>
        <fullName evidence="5">Nitrogenase-associated protein</fullName>
    </recommendedName>
</protein>
<evidence type="ECO:0000313" key="3">
    <source>
        <dbReference type="EMBL" id="MBB1487594.1"/>
    </source>
</evidence>
<evidence type="ECO:0008006" key="5">
    <source>
        <dbReference type="Google" id="ProtNLM"/>
    </source>
</evidence>
<dbReference type="Proteomes" id="UP000565262">
    <property type="component" value="Unassembled WGS sequence"/>
</dbReference>
<accession>A0A839ISF8</accession>
<comment type="caution">
    <text evidence="3">The sequence shown here is derived from an EMBL/GenBank/DDBJ whole genome shotgun (WGS) entry which is preliminary data.</text>
</comment>
<evidence type="ECO:0000256" key="2">
    <source>
        <dbReference type="PROSITE-ProRule" id="PRU01282"/>
    </source>
</evidence>
<dbReference type="Gene3D" id="3.40.30.10">
    <property type="entry name" value="Glutaredoxin"/>
    <property type="match status" value="1"/>
</dbReference>
<dbReference type="PROSITE" id="PS51353">
    <property type="entry name" value="ARSC"/>
    <property type="match status" value="1"/>
</dbReference>
<dbReference type="Pfam" id="PF03960">
    <property type="entry name" value="ArsC"/>
    <property type="match status" value="1"/>
</dbReference>
<keyword evidence="4" id="KW-1185">Reference proteome</keyword>
<dbReference type="EMBL" id="JACJFM010000016">
    <property type="protein sequence ID" value="MBB1487594.1"/>
    <property type="molecule type" value="Genomic_DNA"/>
</dbReference>
<dbReference type="NCBIfam" id="TIGR01616">
    <property type="entry name" value="nitro_assoc"/>
    <property type="match status" value="1"/>
</dbReference>
<organism evidence="3 4">
    <name type="scientific">Oceanospirillum sediminis</name>
    <dbReference type="NCBI Taxonomy" id="2760088"/>
    <lineage>
        <taxon>Bacteria</taxon>
        <taxon>Pseudomonadati</taxon>
        <taxon>Pseudomonadota</taxon>
        <taxon>Gammaproteobacteria</taxon>
        <taxon>Oceanospirillales</taxon>
        <taxon>Oceanospirillaceae</taxon>
        <taxon>Oceanospirillum</taxon>
    </lineage>
</organism>
<evidence type="ECO:0000313" key="4">
    <source>
        <dbReference type="Proteomes" id="UP000565262"/>
    </source>
</evidence>
<name>A0A839ISF8_9GAMM</name>
<comment type="similarity">
    <text evidence="1 2">Belongs to the ArsC family.</text>
</comment>
<dbReference type="AlphaFoldDB" id="A0A839ISF8"/>
<dbReference type="SUPFAM" id="SSF52833">
    <property type="entry name" value="Thioredoxin-like"/>
    <property type="match status" value="1"/>
</dbReference>
<dbReference type="InterPro" id="IPR006503">
    <property type="entry name" value="Nase-assoc"/>
</dbReference>
<dbReference type="InterPro" id="IPR036249">
    <property type="entry name" value="Thioredoxin-like_sf"/>
</dbReference>
<dbReference type="InterPro" id="IPR006660">
    <property type="entry name" value="Arsenate_reductase-like"/>
</dbReference>
<dbReference type="RefSeq" id="WP_182809369.1">
    <property type="nucleotide sequence ID" value="NZ_JACJFM010000016.1"/>
</dbReference>
<dbReference type="PANTHER" id="PTHR30041">
    <property type="entry name" value="ARSENATE REDUCTASE"/>
    <property type="match status" value="1"/>
</dbReference>
<dbReference type="PANTHER" id="PTHR30041:SF8">
    <property type="entry name" value="PROTEIN YFFB"/>
    <property type="match status" value="1"/>
</dbReference>
<sequence length="132" mass="15136">MKTVIFYEKPGCQGNLKQRQRLKHNGYAIEVKSILSHVWCPASLKAFLQHRPVNEWFNRSAPMIKQGQVNPELLSESDALTLMIKNPLLIRRPLLEYAGEKRCGFDNDVVVSLLQLAPENAVEHCLNRAKQR</sequence>